<dbReference type="PROSITE" id="PS00107">
    <property type="entry name" value="PROTEIN_KINASE_ATP"/>
    <property type="match status" value="1"/>
</dbReference>
<feature type="binding site" evidence="9">
    <location>
        <position position="62"/>
    </location>
    <ligand>
        <name>ATP</name>
        <dbReference type="ChEBI" id="CHEBI:30616"/>
    </ligand>
</feature>
<dbReference type="EC" id="2.7.11.1" evidence="1"/>
<dbReference type="GO" id="GO:0005524">
    <property type="term" value="F:ATP binding"/>
    <property type="evidence" value="ECO:0007669"/>
    <property type="project" value="UniProtKB-UniRule"/>
</dbReference>
<comment type="caution">
    <text evidence="12">The sequence shown here is derived from an EMBL/GenBank/DDBJ whole genome shotgun (WGS) entry which is preliminary data.</text>
</comment>
<keyword evidence="3" id="KW-0808">Transferase</keyword>
<protein>
    <recommendedName>
        <fullName evidence="1">non-specific serine/threonine protein kinase</fullName>
        <ecNumber evidence="1">2.7.11.1</ecNumber>
    </recommendedName>
</protein>
<name>A0A9P5U4N2_9AGAR</name>
<proteinExistence type="inferred from homology"/>
<dbReference type="PANTHER" id="PTHR47634">
    <property type="entry name" value="PROTEIN KINASE DOMAIN-CONTAINING PROTEIN-RELATED"/>
    <property type="match status" value="1"/>
</dbReference>
<dbReference type="SUPFAM" id="SSF56112">
    <property type="entry name" value="Protein kinase-like (PK-like)"/>
    <property type="match status" value="1"/>
</dbReference>
<reference evidence="12" key="1">
    <citation type="submission" date="2020-11" db="EMBL/GenBank/DDBJ databases">
        <authorList>
            <consortium name="DOE Joint Genome Institute"/>
            <person name="Ahrendt S."/>
            <person name="Riley R."/>
            <person name="Andreopoulos W."/>
            <person name="Labutti K."/>
            <person name="Pangilinan J."/>
            <person name="Ruiz-Duenas F.J."/>
            <person name="Barrasa J.M."/>
            <person name="Sanchez-Garcia M."/>
            <person name="Camarero S."/>
            <person name="Miyauchi S."/>
            <person name="Serrano A."/>
            <person name="Linde D."/>
            <person name="Babiker R."/>
            <person name="Drula E."/>
            <person name="Ayuso-Fernandez I."/>
            <person name="Pacheco R."/>
            <person name="Padilla G."/>
            <person name="Ferreira P."/>
            <person name="Barriuso J."/>
            <person name="Kellner H."/>
            <person name="Castanera R."/>
            <person name="Alfaro M."/>
            <person name="Ramirez L."/>
            <person name="Pisabarro A.G."/>
            <person name="Kuo A."/>
            <person name="Tritt A."/>
            <person name="Lipzen A."/>
            <person name="He G."/>
            <person name="Yan M."/>
            <person name="Ng V."/>
            <person name="Cullen D."/>
            <person name="Martin F."/>
            <person name="Rosso M.-N."/>
            <person name="Henrissat B."/>
            <person name="Hibbett D."/>
            <person name="Martinez A.T."/>
            <person name="Grigoriev I.V."/>
        </authorList>
    </citation>
    <scope>NUCLEOTIDE SEQUENCE</scope>
    <source>
        <strain evidence="12">AH 40177</strain>
    </source>
</reference>
<keyword evidence="5 12" id="KW-0418">Kinase</keyword>
<dbReference type="InterPro" id="IPR011009">
    <property type="entry name" value="Kinase-like_dom_sf"/>
</dbReference>
<evidence type="ECO:0000256" key="3">
    <source>
        <dbReference type="ARBA" id="ARBA00022679"/>
    </source>
</evidence>
<dbReference type="GO" id="GO:0050684">
    <property type="term" value="P:regulation of mRNA processing"/>
    <property type="evidence" value="ECO:0007669"/>
    <property type="project" value="TreeGrafter"/>
</dbReference>
<dbReference type="PROSITE" id="PS00108">
    <property type="entry name" value="PROTEIN_KINASE_ST"/>
    <property type="match status" value="1"/>
</dbReference>
<dbReference type="InterPro" id="IPR008271">
    <property type="entry name" value="Ser/Thr_kinase_AS"/>
</dbReference>
<accession>A0A9P5U4N2</accession>
<keyword evidence="6 9" id="KW-0067">ATP-binding</keyword>
<evidence type="ECO:0000313" key="12">
    <source>
        <dbReference type="EMBL" id="KAF9066091.1"/>
    </source>
</evidence>
<dbReference type="Pfam" id="PF00069">
    <property type="entry name" value="Pkinase"/>
    <property type="match status" value="2"/>
</dbReference>
<dbReference type="GO" id="GO:0000245">
    <property type="term" value="P:spliceosomal complex assembly"/>
    <property type="evidence" value="ECO:0007669"/>
    <property type="project" value="TreeGrafter"/>
</dbReference>
<dbReference type="AlphaFoldDB" id="A0A9P5U4N2"/>
<evidence type="ECO:0000256" key="7">
    <source>
        <dbReference type="ARBA" id="ARBA00047899"/>
    </source>
</evidence>
<keyword evidence="4 9" id="KW-0547">Nucleotide-binding</keyword>
<dbReference type="OrthoDB" id="5979581at2759"/>
<dbReference type="InterPro" id="IPR000719">
    <property type="entry name" value="Prot_kinase_dom"/>
</dbReference>
<dbReference type="GO" id="GO:0004674">
    <property type="term" value="F:protein serine/threonine kinase activity"/>
    <property type="evidence" value="ECO:0007669"/>
    <property type="project" value="UniProtKB-KW"/>
</dbReference>
<evidence type="ECO:0000256" key="6">
    <source>
        <dbReference type="ARBA" id="ARBA00022840"/>
    </source>
</evidence>
<dbReference type="PANTHER" id="PTHR47634:SF9">
    <property type="entry name" value="PROTEIN KINASE DOMAIN-CONTAINING PROTEIN-RELATED"/>
    <property type="match status" value="1"/>
</dbReference>
<gene>
    <name evidence="12" type="ORF">BDP27DRAFT_1449936</name>
</gene>
<comment type="similarity">
    <text evidence="10">Belongs to the protein kinase superfamily.</text>
</comment>
<dbReference type="InterPro" id="IPR051334">
    <property type="entry name" value="SRPK"/>
</dbReference>
<evidence type="ECO:0000259" key="11">
    <source>
        <dbReference type="PROSITE" id="PS50011"/>
    </source>
</evidence>
<dbReference type="EMBL" id="JADNRY010000093">
    <property type="protein sequence ID" value="KAF9066091.1"/>
    <property type="molecule type" value="Genomic_DNA"/>
</dbReference>
<dbReference type="PROSITE" id="PS50011">
    <property type="entry name" value="PROTEIN_KINASE_DOM"/>
    <property type="match status" value="1"/>
</dbReference>
<dbReference type="SMART" id="SM00220">
    <property type="entry name" value="S_TKc"/>
    <property type="match status" value="1"/>
</dbReference>
<evidence type="ECO:0000256" key="4">
    <source>
        <dbReference type="ARBA" id="ARBA00022741"/>
    </source>
</evidence>
<dbReference type="Gene3D" id="1.10.510.10">
    <property type="entry name" value="Transferase(Phosphotransferase) domain 1"/>
    <property type="match status" value="1"/>
</dbReference>
<sequence length="383" mass="43440">MSPASEISSFDHFPVRLGQKLNKNRYQIMHKLGSGLFSSTWLVTDAESEFLDIHTNKYLAVKILMLEGTRAHRKGESRELLFLQQIAACEDIISLPVLKDSFEEQGPEGTHLSPTKALPLHAVKIIVLRTLEGLAQLHEINIIHTDLKLDNILFNMIRGDPHVEEQLSSESVIEDGEVEVKGQKYPILRSQPIHHGYAWDVTPFLAELMSFCLTDLGQAQRAGEQPIVNEFSAYALRAPELLLRSDFGPKIDIWALGCITFEMLTGRWLFAPKAGSDWSLEDDHLAKMVELTGEKFSASMLQRAHFRDRYFNENGDLLREVVVPGENIDKALAVYGTLKDNEIREAAAFIRACLRLDYKDRASAKELEIHPWLLTTTCNHYHH</sequence>
<evidence type="ECO:0000256" key="2">
    <source>
        <dbReference type="ARBA" id="ARBA00022527"/>
    </source>
</evidence>
<keyword evidence="13" id="KW-1185">Reference proteome</keyword>
<organism evidence="12 13">
    <name type="scientific">Rhodocollybia butyracea</name>
    <dbReference type="NCBI Taxonomy" id="206335"/>
    <lineage>
        <taxon>Eukaryota</taxon>
        <taxon>Fungi</taxon>
        <taxon>Dikarya</taxon>
        <taxon>Basidiomycota</taxon>
        <taxon>Agaricomycotina</taxon>
        <taxon>Agaricomycetes</taxon>
        <taxon>Agaricomycetidae</taxon>
        <taxon>Agaricales</taxon>
        <taxon>Marasmiineae</taxon>
        <taxon>Omphalotaceae</taxon>
        <taxon>Rhodocollybia</taxon>
    </lineage>
</organism>
<feature type="domain" description="Protein kinase" evidence="11">
    <location>
        <begin position="26"/>
        <end position="373"/>
    </location>
</feature>
<evidence type="ECO:0000256" key="1">
    <source>
        <dbReference type="ARBA" id="ARBA00012513"/>
    </source>
</evidence>
<dbReference type="Proteomes" id="UP000772434">
    <property type="component" value="Unassembled WGS sequence"/>
</dbReference>
<comment type="catalytic activity">
    <reaction evidence="8">
        <text>L-seryl-[protein] + ATP = O-phospho-L-seryl-[protein] + ADP + H(+)</text>
        <dbReference type="Rhea" id="RHEA:17989"/>
        <dbReference type="Rhea" id="RHEA-COMP:9863"/>
        <dbReference type="Rhea" id="RHEA-COMP:11604"/>
        <dbReference type="ChEBI" id="CHEBI:15378"/>
        <dbReference type="ChEBI" id="CHEBI:29999"/>
        <dbReference type="ChEBI" id="CHEBI:30616"/>
        <dbReference type="ChEBI" id="CHEBI:83421"/>
        <dbReference type="ChEBI" id="CHEBI:456216"/>
        <dbReference type="EC" id="2.7.11.1"/>
    </reaction>
</comment>
<keyword evidence="2 10" id="KW-0723">Serine/threonine-protein kinase</keyword>
<dbReference type="Gene3D" id="3.30.200.20">
    <property type="entry name" value="Phosphorylase Kinase, domain 1"/>
    <property type="match status" value="1"/>
</dbReference>
<evidence type="ECO:0000256" key="10">
    <source>
        <dbReference type="RuleBase" id="RU000304"/>
    </source>
</evidence>
<evidence type="ECO:0000256" key="9">
    <source>
        <dbReference type="PROSITE-ProRule" id="PRU10141"/>
    </source>
</evidence>
<evidence type="ECO:0000256" key="8">
    <source>
        <dbReference type="ARBA" id="ARBA00048679"/>
    </source>
</evidence>
<evidence type="ECO:0000256" key="5">
    <source>
        <dbReference type="ARBA" id="ARBA00022777"/>
    </source>
</evidence>
<evidence type="ECO:0000313" key="13">
    <source>
        <dbReference type="Proteomes" id="UP000772434"/>
    </source>
</evidence>
<comment type="catalytic activity">
    <reaction evidence="7">
        <text>L-threonyl-[protein] + ATP = O-phospho-L-threonyl-[protein] + ADP + H(+)</text>
        <dbReference type="Rhea" id="RHEA:46608"/>
        <dbReference type="Rhea" id="RHEA-COMP:11060"/>
        <dbReference type="Rhea" id="RHEA-COMP:11605"/>
        <dbReference type="ChEBI" id="CHEBI:15378"/>
        <dbReference type="ChEBI" id="CHEBI:30013"/>
        <dbReference type="ChEBI" id="CHEBI:30616"/>
        <dbReference type="ChEBI" id="CHEBI:61977"/>
        <dbReference type="ChEBI" id="CHEBI:456216"/>
        <dbReference type="EC" id="2.7.11.1"/>
    </reaction>
</comment>
<dbReference type="InterPro" id="IPR017441">
    <property type="entry name" value="Protein_kinase_ATP_BS"/>
</dbReference>